<organism evidence="1 2">
    <name type="scientific">Caligus rogercresseyi</name>
    <name type="common">Sea louse</name>
    <dbReference type="NCBI Taxonomy" id="217165"/>
    <lineage>
        <taxon>Eukaryota</taxon>
        <taxon>Metazoa</taxon>
        <taxon>Ecdysozoa</taxon>
        <taxon>Arthropoda</taxon>
        <taxon>Crustacea</taxon>
        <taxon>Multicrustacea</taxon>
        <taxon>Hexanauplia</taxon>
        <taxon>Copepoda</taxon>
        <taxon>Siphonostomatoida</taxon>
        <taxon>Caligidae</taxon>
        <taxon>Caligus</taxon>
    </lineage>
</organism>
<dbReference type="EMBL" id="CP045900">
    <property type="protein sequence ID" value="QQP42284.1"/>
    <property type="molecule type" value="Genomic_DNA"/>
</dbReference>
<proteinExistence type="predicted"/>
<evidence type="ECO:0000313" key="2">
    <source>
        <dbReference type="Proteomes" id="UP000595437"/>
    </source>
</evidence>
<sequence length="52" mass="5947">HANAIRQKHRELIERISSGQTRRKVPNFSVPEKELPFGPKWPGILVCAGQRL</sequence>
<feature type="non-terminal residue" evidence="1">
    <location>
        <position position="1"/>
    </location>
</feature>
<dbReference type="Proteomes" id="UP000595437">
    <property type="component" value="Chromosome 11"/>
</dbReference>
<dbReference type="AlphaFoldDB" id="A0A7T8H2F3"/>
<keyword evidence="2" id="KW-1185">Reference proteome</keyword>
<evidence type="ECO:0000313" key="1">
    <source>
        <dbReference type="EMBL" id="QQP42284.1"/>
    </source>
</evidence>
<reference evidence="2" key="1">
    <citation type="submission" date="2021-01" db="EMBL/GenBank/DDBJ databases">
        <title>Caligus Genome Assembly.</title>
        <authorList>
            <person name="Gallardo-Escarate C."/>
        </authorList>
    </citation>
    <scope>NUCLEOTIDE SEQUENCE [LARGE SCALE GENOMIC DNA]</scope>
</reference>
<protein>
    <submittedName>
        <fullName evidence="1">Uncharacterized protein</fullName>
    </submittedName>
</protein>
<name>A0A7T8H2F3_CALRO</name>
<accession>A0A7T8H2F3</accession>
<gene>
    <name evidence="1" type="ORF">FKW44_016897</name>
</gene>